<organism evidence="1">
    <name type="scientific">uncultured Caudovirales phage</name>
    <dbReference type="NCBI Taxonomy" id="2100421"/>
    <lineage>
        <taxon>Viruses</taxon>
        <taxon>Duplodnaviria</taxon>
        <taxon>Heunggongvirae</taxon>
        <taxon>Uroviricota</taxon>
        <taxon>Caudoviricetes</taxon>
        <taxon>Peduoviridae</taxon>
        <taxon>Maltschvirus</taxon>
        <taxon>Maltschvirus maltsch</taxon>
    </lineage>
</organism>
<dbReference type="EMBL" id="LR796429">
    <property type="protein sequence ID" value="CAB4144392.1"/>
    <property type="molecule type" value="Genomic_DNA"/>
</dbReference>
<gene>
    <name evidence="1" type="ORF">UFOVP470_32</name>
</gene>
<proteinExistence type="predicted"/>
<protein>
    <submittedName>
        <fullName evidence="1">Uncharacterized protein</fullName>
    </submittedName>
</protein>
<sequence>MNDAEPREDLNTRAGQLQRVRDKIDEIEDRHEEELAPYKAVKEQLETFFLDQFNELGVDNFKSKDGATVYKIIDATATVADGEAFRQYVQDHDAFELADIRANKTAVREFVEAKGVQPPGINYSTRFKLGFRRAPAKKSKSETEV</sequence>
<reference evidence="1" key="1">
    <citation type="submission" date="2020-04" db="EMBL/GenBank/DDBJ databases">
        <authorList>
            <person name="Chiriac C."/>
            <person name="Salcher M."/>
            <person name="Ghai R."/>
            <person name="Kavagutti S V."/>
        </authorList>
    </citation>
    <scope>NUCLEOTIDE SEQUENCE</scope>
</reference>
<name>A0A6J5MDR0_9CAUD</name>
<accession>A0A6J5MDR0</accession>
<evidence type="ECO:0000313" key="1">
    <source>
        <dbReference type="EMBL" id="CAB4144392.1"/>
    </source>
</evidence>